<dbReference type="PANTHER" id="PTHR11926:SF1402">
    <property type="entry name" value="GLYCOSYLTRANSFERASE"/>
    <property type="match status" value="1"/>
</dbReference>
<dbReference type="OMA" id="FAMENNM"/>
<dbReference type="Gene3D" id="3.40.50.2000">
    <property type="entry name" value="Glycogen Phosphorylase B"/>
    <property type="match status" value="2"/>
</dbReference>
<dbReference type="Pfam" id="PF00201">
    <property type="entry name" value="UDPGT"/>
    <property type="match status" value="1"/>
</dbReference>
<evidence type="ECO:0000313" key="6">
    <source>
        <dbReference type="EMBL" id="EOX93166.1"/>
    </source>
</evidence>
<organism evidence="6 7">
    <name type="scientific">Theobroma cacao</name>
    <name type="common">Cacao</name>
    <name type="synonym">Cocoa</name>
    <dbReference type="NCBI Taxonomy" id="3641"/>
    <lineage>
        <taxon>Eukaryota</taxon>
        <taxon>Viridiplantae</taxon>
        <taxon>Streptophyta</taxon>
        <taxon>Embryophyta</taxon>
        <taxon>Tracheophyta</taxon>
        <taxon>Spermatophyta</taxon>
        <taxon>Magnoliopsida</taxon>
        <taxon>eudicotyledons</taxon>
        <taxon>Gunneridae</taxon>
        <taxon>Pentapetalae</taxon>
        <taxon>rosids</taxon>
        <taxon>malvids</taxon>
        <taxon>Malvales</taxon>
        <taxon>Malvaceae</taxon>
        <taxon>Byttnerioideae</taxon>
        <taxon>Theobroma</taxon>
    </lineage>
</organism>
<evidence type="ECO:0000256" key="1">
    <source>
        <dbReference type="ARBA" id="ARBA00009995"/>
    </source>
</evidence>
<dbReference type="AlphaFoldDB" id="A0A061DMA7"/>
<evidence type="ECO:0000313" key="7">
    <source>
        <dbReference type="Proteomes" id="UP000026915"/>
    </source>
</evidence>
<dbReference type="GO" id="GO:0035251">
    <property type="term" value="F:UDP-glucosyltransferase activity"/>
    <property type="evidence" value="ECO:0007669"/>
    <property type="project" value="UniProtKB-ARBA"/>
</dbReference>
<dbReference type="PROSITE" id="PS00375">
    <property type="entry name" value="UDPGT"/>
    <property type="match status" value="1"/>
</dbReference>
<dbReference type="Proteomes" id="UP000026915">
    <property type="component" value="Chromosome 1"/>
</dbReference>
<accession>A0A061DMA7</accession>
<evidence type="ECO:0000256" key="4">
    <source>
        <dbReference type="RuleBase" id="RU003718"/>
    </source>
</evidence>
<evidence type="ECO:0000256" key="3">
    <source>
        <dbReference type="ARBA" id="ARBA00022679"/>
    </source>
</evidence>
<dbReference type="CDD" id="cd03784">
    <property type="entry name" value="GT1_Gtf-like"/>
    <property type="match status" value="1"/>
</dbReference>
<keyword evidence="2 4" id="KW-0328">Glycosyltransferase</keyword>
<dbReference type="SUPFAM" id="SSF53756">
    <property type="entry name" value="UDP-Glycosyltransferase/glycogen phosphorylase"/>
    <property type="match status" value="1"/>
</dbReference>
<dbReference type="EC" id="2.4.1.-" evidence="5"/>
<gene>
    <name evidence="6" type="ORF">TCM_002013</name>
</gene>
<evidence type="ECO:0000256" key="2">
    <source>
        <dbReference type="ARBA" id="ARBA00022676"/>
    </source>
</evidence>
<dbReference type="HOGENOM" id="CLU_001724_0_2_1"/>
<dbReference type="Gramene" id="EOX93166">
    <property type="protein sequence ID" value="EOX93166"/>
    <property type="gene ID" value="TCM_002013"/>
</dbReference>
<dbReference type="InterPro" id="IPR002213">
    <property type="entry name" value="UDP_glucos_trans"/>
</dbReference>
<keyword evidence="7" id="KW-1185">Reference proteome</keyword>
<sequence>MGAKCALKMPKIILVPYPAQGHVTPMLKLGSAFLGQGFQPIIVTPEFIHHRITANMDPIDEIRFLSIPDGLSEEGPHDFFAIEKAMENTMPTHLEGLIHRVDEEEEDGRVACVVIDLLASWAIQVAYRCRIPAAGFWPNMQITYRLITAIPDMLRSSLISKTGHVAGCPQRQGTVCCLPGQPMLSTEDLPWLIGTQAARNARFKFWTRTLERSRSLRWLLVNSFPHEFTGDDHNSTDHDNPIVFPVGPLSKPAIVKNPSFWEEDSSCIDWLDKRKPNSVLYISFGSWVSPIGDAKIKTLALTLEALRRPFIWVLAHAWRQGLPNRYLERVSKQGKVVSWAPQLQVLQHKAVGLYLTHCGWNSTVEAIQCQKRLLCFPIAGDQFVNCKYIVKVWKIGVKINGFGQKDVEDALRKVTEDGEMKERLMKLYERTMGEEATSRAVANLKAFLLDSTTKQFNSLKDVYIMSEGYRNASASSSSSLNSSFQDTEDDQTIASILAEEENLHKDGRLAKRLSHLDSIPV</sequence>
<protein>
    <recommendedName>
        <fullName evidence="5">Glycosyltransferase</fullName>
        <ecNumber evidence="5">2.4.1.-</ecNumber>
    </recommendedName>
</protein>
<dbReference type="InParanoid" id="A0A061DMA7"/>
<dbReference type="PANTHER" id="PTHR11926">
    <property type="entry name" value="GLUCOSYL/GLUCURONOSYL TRANSFERASES"/>
    <property type="match status" value="1"/>
</dbReference>
<dbReference type="eggNOG" id="KOG1192">
    <property type="taxonomic scope" value="Eukaryota"/>
</dbReference>
<dbReference type="EMBL" id="CM001879">
    <property type="protein sequence ID" value="EOX93166.1"/>
    <property type="molecule type" value="Genomic_DNA"/>
</dbReference>
<dbReference type="InterPro" id="IPR035595">
    <property type="entry name" value="UDP_glycos_trans_CS"/>
</dbReference>
<name>A0A061DMA7_THECC</name>
<dbReference type="FunFam" id="3.40.50.2000:FF:000122">
    <property type="entry name" value="Glycosyltransferase"/>
    <property type="match status" value="1"/>
</dbReference>
<evidence type="ECO:0000256" key="5">
    <source>
        <dbReference type="RuleBase" id="RU362057"/>
    </source>
</evidence>
<reference evidence="6 7" key="1">
    <citation type="journal article" date="2013" name="Genome Biol.">
        <title>The genome sequence of the most widely cultivated cacao type and its use to identify candidate genes regulating pod color.</title>
        <authorList>
            <person name="Motamayor J.C."/>
            <person name="Mockaitis K."/>
            <person name="Schmutz J."/>
            <person name="Haiminen N."/>
            <person name="Iii D.L."/>
            <person name="Cornejo O."/>
            <person name="Findley S.D."/>
            <person name="Zheng P."/>
            <person name="Utro F."/>
            <person name="Royaert S."/>
            <person name="Saski C."/>
            <person name="Jenkins J."/>
            <person name="Podicheti R."/>
            <person name="Zhao M."/>
            <person name="Scheffler B.E."/>
            <person name="Stack J.C."/>
            <person name="Feltus F.A."/>
            <person name="Mustiga G.M."/>
            <person name="Amores F."/>
            <person name="Phillips W."/>
            <person name="Marelli J.P."/>
            <person name="May G.D."/>
            <person name="Shapiro H."/>
            <person name="Ma J."/>
            <person name="Bustamante C.D."/>
            <person name="Schnell R.J."/>
            <person name="Main D."/>
            <person name="Gilbert D."/>
            <person name="Parida L."/>
            <person name="Kuhn D.N."/>
        </authorList>
    </citation>
    <scope>NUCLEOTIDE SEQUENCE [LARGE SCALE GENOMIC DNA]</scope>
    <source>
        <strain evidence="7">cv. Matina 1-6</strain>
    </source>
</reference>
<proteinExistence type="inferred from homology"/>
<comment type="similarity">
    <text evidence="1 4">Belongs to the UDP-glycosyltransferase family.</text>
</comment>
<dbReference type="GO" id="GO:0008194">
    <property type="term" value="F:UDP-glycosyltransferase activity"/>
    <property type="evidence" value="ECO:0000318"/>
    <property type="project" value="GO_Central"/>
</dbReference>
<keyword evidence="3 4" id="KW-0808">Transferase</keyword>